<sequence>MAALTLTNIPLDIKLEIASSLSSVADLIALSRTCSTFRSIKSFRAIRTEVFDNETRENLTPELIGLWNSLRFHFQRKLPPSQGLGEADSENVTTSNIKFQPHVREQMLSHIPQISNIRKTIQWFTLRFIKHHWRKRPEETPPTATEISRIDNAFCALWLWMEIPYDALNINPYMLETATSIFGTPVDLRCSAPDAAIRLGVYTFLRARITEIGPLRLKAMDKEVLIDIARISPCLTRYFKIGVPNIVMMNFGLQGIKNLIVYRPDQRTLGLVPCLLHPTLMNRYPRDEHQLIHCFTSLINYYRESSTETLRRQRFWKSPEAICVREEAPWVQPGLDIKIVFWDDERLLKWGYNSATHHLTESELAEKSISWRKEFKGVNCTGCEPGWDCSHRP</sequence>
<proteinExistence type="predicted"/>
<evidence type="ECO:0000313" key="2">
    <source>
        <dbReference type="Proteomes" id="UP000475325"/>
    </source>
</evidence>
<evidence type="ECO:0000313" key="1">
    <source>
        <dbReference type="EMBL" id="KAF3111242.1"/>
    </source>
</evidence>
<name>A0A7C8NVL2_ORBOL</name>
<accession>A0A7C8NVL2</accession>
<gene>
    <name evidence="1" type="ORF">TWF102_006917</name>
</gene>
<dbReference type="EMBL" id="WIQW01000004">
    <property type="protein sequence ID" value="KAF3111242.1"/>
    <property type="molecule type" value="Genomic_DNA"/>
</dbReference>
<dbReference type="Proteomes" id="UP000475325">
    <property type="component" value="Unassembled WGS sequence"/>
</dbReference>
<evidence type="ECO:0008006" key="3">
    <source>
        <dbReference type="Google" id="ProtNLM"/>
    </source>
</evidence>
<dbReference type="AlphaFoldDB" id="A0A7C8NVL2"/>
<dbReference type="CDD" id="cd09917">
    <property type="entry name" value="F-box_SF"/>
    <property type="match status" value="1"/>
</dbReference>
<comment type="caution">
    <text evidence="1">The sequence shown here is derived from an EMBL/GenBank/DDBJ whole genome shotgun (WGS) entry which is preliminary data.</text>
</comment>
<reference evidence="1 2" key="1">
    <citation type="submission" date="2019-06" db="EMBL/GenBank/DDBJ databases">
        <authorList>
            <person name="Palmer J.M."/>
        </authorList>
    </citation>
    <scope>NUCLEOTIDE SEQUENCE [LARGE SCALE GENOMIC DNA]</scope>
    <source>
        <strain evidence="1 2">TWF102</strain>
    </source>
</reference>
<protein>
    <recommendedName>
        <fullName evidence="3">F-box domain-containing protein</fullName>
    </recommendedName>
</protein>
<organism evidence="1 2">
    <name type="scientific">Orbilia oligospora</name>
    <name type="common">Nematode-trapping fungus</name>
    <name type="synonym">Arthrobotrys oligospora</name>
    <dbReference type="NCBI Taxonomy" id="2813651"/>
    <lineage>
        <taxon>Eukaryota</taxon>
        <taxon>Fungi</taxon>
        <taxon>Dikarya</taxon>
        <taxon>Ascomycota</taxon>
        <taxon>Pezizomycotina</taxon>
        <taxon>Orbiliomycetes</taxon>
        <taxon>Orbiliales</taxon>
        <taxon>Orbiliaceae</taxon>
        <taxon>Orbilia</taxon>
    </lineage>
</organism>